<evidence type="ECO:0000313" key="4">
    <source>
        <dbReference type="Proteomes" id="UP000318582"/>
    </source>
</evidence>
<dbReference type="InterPro" id="IPR046341">
    <property type="entry name" value="SET_dom_sf"/>
</dbReference>
<dbReference type="STRING" id="109895.A0A507DXZ7"/>
<feature type="region of interest" description="Disordered" evidence="1">
    <location>
        <begin position="199"/>
        <end position="218"/>
    </location>
</feature>
<dbReference type="PROSITE" id="PS50280">
    <property type="entry name" value="SET"/>
    <property type="match status" value="1"/>
</dbReference>
<dbReference type="Gene3D" id="2.170.270.10">
    <property type="entry name" value="SET domain"/>
    <property type="match status" value="1"/>
</dbReference>
<protein>
    <recommendedName>
        <fullName evidence="2">SET domain-containing protein</fullName>
    </recommendedName>
</protein>
<evidence type="ECO:0000259" key="2">
    <source>
        <dbReference type="PROSITE" id="PS50280"/>
    </source>
</evidence>
<name>A0A507DXZ7_9FUNG</name>
<feature type="domain" description="SET" evidence="2">
    <location>
        <begin position="58"/>
        <end position="178"/>
    </location>
</feature>
<reference evidence="3 4" key="1">
    <citation type="journal article" date="2019" name="Sci. Rep.">
        <title>Comparative genomics of chytrid fungi reveal insights into the obligate biotrophic and pathogenic lifestyle of Synchytrium endobioticum.</title>
        <authorList>
            <person name="van de Vossenberg B.T.L.H."/>
            <person name="Warris S."/>
            <person name="Nguyen H.D.T."/>
            <person name="van Gent-Pelzer M.P.E."/>
            <person name="Joly D.L."/>
            <person name="van de Geest H.C."/>
            <person name="Bonants P.J.M."/>
            <person name="Smith D.S."/>
            <person name="Levesque C.A."/>
            <person name="van der Lee T.A.J."/>
        </authorList>
    </citation>
    <scope>NUCLEOTIDE SEQUENCE [LARGE SCALE GENOMIC DNA]</scope>
    <source>
        <strain evidence="3 4">CBS 809.83</strain>
    </source>
</reference>
<dbReference type="EMBL" id="QEAQ01000076">
    <property type="protein sequence ID" value="TPX56396.1"/>
    <property type="molecule type" value="Genomic_DNA"/>
</dbReference>
<sequence length="218" mass="24775">MSTQQGPPNWPTSIEYLSTYEWASSIPYHVKYGYFCLDPEGPPEDEIPTRKVTRSGTSPVEIRILDNPDHPACGERGLFATKRISPFSWILDYIGEINLTASIPPERTYTLSYHGPLSIDASERGNQGRCINDWTGIATRPNADFDVYRDAVSHEVRTGVWSLNQWIEVGDEILAVYGGEFWGDNDGRRRWDPEWDAGEEEHLREQAAVQKNSDVKEL</sequence>
<accession>A0A507DXZ7</accession>
<dbReference type="AlphaFoldDB" id="A0A507DXZ7"/>
<gene>
    <name evidence="3" type="ORF">PhCBS80983_g04563</name>
</gene>
<organism evidence="3 4">
    <name type="scientific">Powellomyces hirtus</name>
    <dbReference type="NCBI Taxonomy" id="109895"/>
    <lineage>
        <taxon>Eukaryota</taxon>
        <taxon>Fungi</taxon>
        <taxon>Fungi incertae sedis</taxon>
        <taxon>Chytridiomycota</taxon>
        <taxon>Chytridiomycota incertae sedis</taxon>
        <taxon>Chytridiomycetes</taxon>
        <taxon>Spizellomycetales</taxon>
        <taxon>Powellomycetaceae</taxon>
        <taxon>Powellomyces</taxon>
    </lineage>
</organism>
<dbReference type="SUPFAM" id="SSF82199">
    <property type="entry name" value="SET domain"/>
    <property type="match status" value="1"/>
</dbReference>
<evidence type="ECO:0000313" key="3">
    <source>
        <dbReference type="EMBL" id="TPX56396.1"/>
    </source>
</evidence>
<proteinExistence type="predicted"/>
<comment type="caution">
    <text evidence="3">The sequence shown here is derived from an EMBL/GenBank/DDBJ whole genome shotgun (WGS) entry which is preliminary data.</text>
</comment>
<keyword evidence="4" id="KW-1185">Reference proteome</keyword>
<dbReference type="Proteomes" id="UP000318582">
    <property type="component" value="Unassembled WGS sequence"/>
</dbReference>
<dbReference type="InterPro" id="IPR001214">
    <property type="entry name" value="SET_dom"/>
</dbReference>
<evidence type="ECO:0000256" key="1">
    <source>
        <dbReference type="SAM" id="MobiDB-lite"/>
    </source>
</evidence>